<feature type="region of interest" description="Disordered" evidence="1">
    <location>
        <begin position="103"/>
        <end position="126"/>
    </location>
</feature>
<dbReference type="AlphaFoldDB" id="A0AAV0RKW8"/>
<comment type="caution">
    <text evidence="2">The sequence shown here is derived from an EMBL/GenBank/DDBJ whole genome shotgun (WGS) entry which is preliminary data.</text>
</comment>
<organism evidence="2 3">
    <name type="scientific">Linum tenue</name>
    <dbReference type="NCBI Taxonomy" id="586396"/>
    <lineage>
        <taxon>Eukaryota</taxon>
        <taxon>Viridiplantae</taxon>
        <taxon>Streptophyta</taxon>
        <taxon>Embryophyta</taxon>
        <taxon>Tracheophyta</taxon>
        <taxon>Spermatophyta</taxon>
        <taxon>Magnoliopsida</taxon>
        <taxon>eudicotyledons</taxon>
        <taxon>Gunneridae</taxon>
        <taxon>Pentapetalae</taxon>
        <taxon>rosids</taxon>
        <taxon>fabids</taxon>
        <taxon>Malpighiales</taxon>
        <taxon>Linaceae</taxon>
        <taxon>Linum</taxon>
    </lineage>
</organism>
<gene>
    <name evidence="2" type="ORF">LITE_LOCUS48522</name>
</gene>
<evidence type="ECO:0000313" key="2">
    <source>
        <dbReference type="EMBL" id="CAI0557881.1"/>
    </source>
</evidence>
<evidence type="ECO:0000256" key="1">
    <source>
        <dbReference type="SAM" id="MobiDB-lite"/>
    </source>
</evidence>
<accession>A0AAV0RKW8</accession>
<proteinExistence type="predicted"/>
<dbReference type="EMBL" id="CAMGYJ010000011">
    <property type="protein sequence ID" value="CAI0557881.1"/>
    <property type="molecule type" value="Genomic_DNA"/>
</dbReference>
<dbReference type="Proteomes" id="UP001154282">
    <property type="component" value="Unassembled WGS sequence"/>
</dbReference>
<feature type="region of interest" description="Disordered" evidence="1">
    <location>
        <begin position="1"/>
        <end position="27"/>
    </location>
</feature>
<keyword evidence="3" id="KW-1185">Reference proteome</keyword>
<protein>
    <submittedName>
        <fullName evidence="2">Uncharacterized protein</fullName>
    </submittedName>
</protein>
<reference evidence="2" key="1">
    <citation type="submission" date="2022-08" db="EMBL/GenBank/DDBJ databases">
        <authorList>
            <person name="Gutierrez-Valencia J."/>
        </authorList>
    </citation>
    <scope>NUCLEOTIDE SEQUENCE</scope>
</reference>
<name>A0AAV0RKW8_9ROSI</name>
<sequence length="126" mass="14510">MTEGYAAGCGLGLHKAPDRDPDPDPDPLLCSRWPAVPFLASVGQEQQRRTHHSASNRSFTMVYVAKISTPEEETKKEKRYMKTSVPEVARTWFCPTCEPPSVKEKTMMSYEENAKHREEQHLKRYR</sequence>
<evidence type="ECO:0000313" key="3">
    <source>
        <dbReference type="Proteomes" id="UP001154282"/>
    </source>
</evidence>